<feature type="region of interest" description="Disordered" evidence="1">
    <location>
        <begin position="1"/>
        <end position="26"/>
    </location>
</feature>
<proteinExistence type="predicted"/>
<keyword evidence="3" id="KW-1185">Reference proteome</keyword>
<evidence type="ECO:0000313" key="2">
    <source>
        <dbReference type="EMBL" id="NGM85104.1"/>
    </source>
</evidence>
<organism evidence="2 3">
    <name type="scientific">Paenibacillus apii</name>
    <dbReference type="NCBI Taxonomy" id="1850370"/>
    <lineage>
        <taxon>Bacteria</taxon>
        <taxon>Bacillati</taxon>
        <taxon>Bacillota</taxon>
        <taxon>Bacilli</taxon>
        <taxon>Bacillales</taxon>
        <taxon>Paenibacillaceae</taxon>
        <taxon>Paenibacillus</taxon>
    </lineage>
</organism>
<dbReference type="AlphaFoldDB" id="A0A6M1PRV7"/>
<gene>
    <name evidence="2" type="ORF">G5B47_22130</name>
</gene>
<dbReference type="EMBL" id="JAAKGU010000013">
    <property type="protein sequence ID" value="NGM85104.1"/>
    <property type="molecule type" value="Genomic_DNA"/>
</dbReference>
<evidence type="ECO:0000313" key="3">
    <source>
        <dbReference type="Proteomes" id="UP000480151"/>
    </source>
</evidence>
<protein>
    <submittedName>
        <fullName evidence="2">Uncharacterized protein</fullName>
    </submittedName>
</protein>
<reference evidence="2 3" key="1">
    <citation type="submission" date="2020-02" db="EMBL/GenBank/DDBJ databases">
        <authorList>
            <person name="Gao J."/>
            <person name="Sun J."/>
        </authorList>
    </citation>
    <scope>NUCLEOTIDE SEQUENCE [LARGE SCALE GENOMIC DNA]</scope>
    <source>
        <strain evidence="2 3">7124</strain>
    </source>
</reference>
<accession>A0A6M1PRV7</accession>
<evidence type="ECO:0000256" key="1">
    <source>
        <dbReference type="SAM" id="MobiDB-lite"/>
    </source>
</evidence>
<comment type="caution">
    <text evidence="2">The sequence shown here is derived from an EMBL/GenBank/DDBJ whole genome shotgun (WGS) entry which is preliminary data.</text>
</comment>
<dbReference type="Proteomes" id="UP000480151">
    <property type="component" value="Unassembled WGS sequence"/>
</dbReference>
<sequence>MSGVHTGPSPDAVHTDAWPTSERARERVNETMAPLVDLDPQASLTRAGAAKLLDGVLLN</sequence>
<name>A0A6M1PRV7_9BACL</name>
<dbReference type="RefSeq" id="WP_165102608.1">
    <property type="nucleotide sequence ID" value="NZ_JAAKGU010000013.1"/>
</dbReference>